<sequence length="180" mass="19418">MACMSCNLFTVNAAANTPAVSFGARRPSMRKAEHLRFAILAAQREGNRLLIQALKPHGITPSQAEVLRLLQQHGPLSLNGLGQLLVCESGTNPSRLVERVVAAGLVERRTDPTDRRYLNLSLTPEGERLATEVAGVEERLYASLDAAAVGLDADALLAFLHRFIDALPSGEALNKRLGLD</sequence>
<proteinExistence type="predicted"/>
<protein>
    <recommendedName>
        <fullName evidence="1">HTH marR-type domain-containing protein</fullName>
    </recommendedName>
</protein>
<gene>
    <name evidence="2" type="ORF">SRB5_10290</name>
</gene>
<dbReference type="PANTHER" id="PTHR33164:SF43">
    <property type="entry name" value="HTH-TYPE TRANSCRIPTIONAL REPRESSOR YETL"/>
    <property type="match status" value="1"/>
</dbReference>
<evidence type="ECO:0000313" key="3">
    <source>
        <dbReference type="Proteomes" id="UP000466345"/>
    </source>
</evidence>
<dbReference type="SUPFAM" id="SSF46785">
    <property type="entry name" value="Winged helix' DNA-binding domain"/>
    <property type="match status" value="1"/>
</dbReference>
<dbReference type="InterPro" id="IPR036388">
    <property type="entry name" value="WH-like_DNA-bd_sf"/>
</dbReference>
<dbReference type="Pfam" id="PF12802">
    <property type="entry name" value="MarR_2"/>
    <property type="match status" value="1"/>
</dbReference>
<dbReference type="GO" id="GO:0006950">
    <property type="term" value="P:response to stress"/>
    <property type="evidence" value="ECO:0007669"/>
    <property type="project" value="TreeGrafter"/>
</dbReference>
<name>A0A7K0CBX8_9ACTN</name>
<comment type="caution">
    <text evidence="2">The sequence shown here is derived from an EMBL/GenBank/DDBJ whole genome shotgun (WGS) entry which is preliminary data.</text>
</comment>
<dbReference type="Proteomes" id="UP000466345">
    <property type="component" value="Unassembled WGS sequence"/>
</dbReference>
<dbReference type="PANTHER" id="PTHR33164">
    <property type="entry name" value="TRANSCRIPTIONAL REGULATOR, MARR FAMILY"/>
    <property type="match status" value="1"/>
</dbReference>
<feature type="domain" description="HTH marR-type" evidence="1">
    <location>
        <begin position="32"/>
        <end position="165"/>
    </location>
</feature>
<dbReference type="SMART" id="SM00347">
    <property type="entry name" value="HTH_MARR"/>
    <property type="match status" value="1"/>
</dbReference>
<dbReference type="PROSITE" id="PS50995">
    <property type="entry name" value="HTH_MARR_2"/>
    <property type="match status" value="1"/>
</dbReference>
<accession>A0A7K0CBX8</accession>
<evidence type="ECO:0000313" key="2">
    <source>
        <dbReference type="EMBL" id="MQY10916.1"/>
    </source>
</evidence>
<dbReference type="GO" id="GO:0003700">
    <property type="term" value="F:DNA-binding transcription factor activity"/>
    <property type="evidence" value="ECO:0007669"/>
    <property type="project" value="InterPro"/>
</dbReference>
<dbReference type="EMBL" id="WEGJ01000002">
    <property type="protein sequence ID" value="MQY10916.1"/>
    <property type="molecule type" value="Genomic_DNA"/>
</dbReference>
<dbReference type="Gene3D" id="1.10.10.10">
    <property type="entry name" value="Winged helix-like DNA-binding domain superfamily/Winged helix DNA-binding domain"/>
    <property type="match status" value="1"/>
</dbReference>
<evidence type="ECO:0000259" key="1">
    <source>
        <dbReference type="PROSITE" id="PS50995"/>
    </source>
</evidence>
<dbReference type="AlphaFoldDB" id="A0A7K0CBX8"/>
<dbReference type="InterPro" id="IPR000835">
    <property type="entry name" value="HTH_MarR-typ"/>
</dbReference>
<dbReference type="InterPro" id="IPR036390">
    <property type="entry name" value="WH_DNA-bd_sf"/>
</dbReference>
<keyword evidence="3" id="KW-1185">Reference proteome</keyword>
<reference evidence="2 3" key="1">
    <citation type="submission" date="2019-10" db="EMBL/GenBank/DDBJ databases">
        <title>Streptomyces smaragdinus sp. nov. and Streptomyces fabii sp. nov., isolated from the gut of fungus growing-termite Macrotermes natalensis.</title>
        <authorList>
            <person name="Schwitalla J."/>
            <person name="Benndorf R."/>
            <person name="Martin K."/>
            <person name="De Beer W."/>
            <person name="Kaster A.-K."/>
            <person name="Vollmers J."/>
            <person name="Poulsen M."/>
            <person name="Beemelmanns C."/>
        </authorList>
    </citation>
    <scope>NUCLEOTIDE SEQUENCE [LARGE SCALE GENOMIC DNA]</scope>
    <source>
        <strain evidence="2 3">RB5</strain>
    </source>
</reference>
<organism evidence="2 3">
    <name type="scientific">Streptomyces smaragdinus</name>
    <dbReference type="NCBI Taxonomy" id="2585196"/>
    <lineage>
        <taxon>Bacteria</taxon>
        <taxon>Bacillati</taxon>
        <taxon>Actinomycetota</taxon>
        <taxon>Actinomycetes</taxon>
        <taxon>Kitasatosporales</taxon>
        <taxon>Streptomycetaceae</taxon>
        <taxon>Streptomyces</taxon>
    </lineage>
</organism>
<dbReference type="InterPro" id="IPR039422">
    <property type="entry name" value="MarR/SlyA-like"/>
</dbReference>